<keyword evidence="2" id="KW-1185">Reference proteome</keyword>
<dbReference type="OrthoDB" id="6713344at2759"/>
<name>A0A8K0CTT7_IGNLU</name>
<dbReference type="Proteomes" id="UP000801492">
    <property type="component" value="Unassembled WGS sequence"/>
</dbReference>
<evidence type="ECO:0000313" key="2">
    <source>
        <dbReference type="Proteomes" id="UP000801492"/>
    </source>
</evidence>
<reference evidence="1" key="1">
    <citation type="submission" date="2019-08" db="EMBL/GenBank/DDBJ databases">
        <title>The genome of the North American firefly Photinus pyralis.</title>
        <authorList>
            <consortium name="Photinus pyralis genome working group"/>
            <person name="Fallon T.R."/>
            <person name="Sander Lower S.E."/>
            <person name="Weng J.-K."/>
        </authorList>
    </citation>
    <scope>NUCLEOTIDE SEQUENCE</scope>
    <source>
        <strain evidence="1">TRF0915ILg1</strain>
        <tissue evidence="1">Whole body</tissue>
    </source>
</reference>
<accession>A0A8K0CTT7</accession>
<proteinExistence type="predicted"/>
<sequence>MLVFRHFQVPLEHILQKKIFKQPFIVAVGSAKEIVNVNDISNQEQSVQTENNSTLLCPNIRLKVGHYTKLSSIDDYCSGYVSKLYSLGLPDLTIQTIIESTEDLLNAFQQPNVNQQELIAAFSHFNSKHKRECYFKEHIVEPVEINIGIRYDQVWDKENLVYVQVPISRSFTYVPIIETLKFLLQNNFYRELLWTKDSNNGNSNLITEFAHGSIFKRNDMMLQLQLYFDEFESVNPLGSKTGGHKIASLLWLTVMTKVLGINSDLDVIVKDIRTLETEGVYDKITEKYIKGTLVALSHDNLGGN</sequence>
<comment type="caution">
    <text evidence="1">The sequence shown here is derived from an EMBL/GenBank/DDBJ whole genome shotgun (WGS) entry which is preliminary data.</text>
</comment>
<dbReference type="AlphaFoldDB" id="A0A8K0CTT7"/>
<evidence type="ECO:0000313" key="1">
    <source>
        <dbReference type="EMBL" id="KAF2891516.1"/>
    </source>
</evidence>
<dbReference type="EMBL" id="VTPC01029839">
    <property type="protein sequence ID" value="KAF2891516.1"/>
    <property type="molecule type" value="Genomic_DNA"/>
</dbReference>
<organism evidence="1 2">
    <name type="scientific">Ignelater luminosus</name>
    <name type="common">Cucubano</name>
    <name type="synonym">Pyrophorus luminosus</name>
    <dbReference type="NCBI Taxonomy" id="2038154"/>
    <lineage>
        <taxon>Eukaryota</taxon>
        <taxon>Metazoa</taxon>
        <taxon>Ecdysozoa</taxon>
        <taxon>Arthropoda</taxon>
        <taxon>Hexapoda</taxon>
        <taxon>Insecta</taxon>
        <taxon>Pterygota</taxon>
        <taxon>Neoptera</taxon>
        <taxon>Endopterygota</taxon>
        <taxon>Coleoptera</taxon>
        <taxon>Polyphaga</taxon>
        <taxon>Elateriformia</taxon>
        <taxon>Elateroidea</taxon>
        <taxon>Elateridae</taxon>
        <taxon>Agrypninae</taxon>
        <taxon>Pyrophorini</taxon>
        <taxon>Ignelater</taxon>
    </lineage>
</organism>
<protein>
    <submittedName>
        <fullName evidence="1">Uncharacterized protein</fullName>
    </submittedName>
</protein>
<gene>
    <name evidence="1" type="ORF">ILUMI_14657</name>
</gene>